<sequence>MEGVVWAAAATGSGTSGVGELAEEDLSGAKGQGMLQVPVRGMDVVTLRERALEGRVESTDKREHQLQLQQSEGQKLPTMQQSGCLTCKECGNQAKKDCAHQRCRTCCKSRGFDCPTHVKSTWVPAAKRREKQASQAEGQPRPKPKRTRSLALTSLPGGGSLISPTSVGISSSHNSDALLQAAFKGALPSEMRAQALFKCVRVTGVDDGEDEYAYQATVKIAGHIFKGVLYDQGLDIATPATNLADLQLGGRSIAAASTAIEPPGVYGSSGTALLEGHCYSWDYRLDTQNIILTLSF</sequence>
<name>A0ACC2DCD0_DIPCM</name>
<comment type="caution">
    <text evidence="1">The sequence shown here is derived from an EMBL/GenBank/DDBJ whole genome shotgun (WGS) entry which is preliminary data.</text>
</comment>
<dbReference type="Proteomes" id="UP001162992">
    <property type="component" value="Chromosome 6"/>
</dbReference>
<keyword evidence="2" id="KW-1185">Reference proteome</keyword>
<evidence type="ECO:0000313" key="2">
    <source>
        <dbReference type="Proteomes" id="UP001162992"/>
    </source>
</evidence>
<organism evidence="1 2">
    <name type="scientific">Diphasiastrum complanatum</name>
    <name type="common">Issler's clubmoss</name>
    <name type="synonym">Lycopodium complanatum</name>
    <dbReference type="NCBI Taxonomy" id="34168"/>
    <lineage>
        <taxon>Eukaryota</taxon>
        <taxon>Viridiplantae</taxon>
        <taxon>Streptophyta</taxon>
        <taxon>Embryophyta</taxon>
        <taxon>Tracheophyta</taxon>
        <taxon>Lycopodiopsida</taxon>
        <taxon>Lycopodiales</taxon>
        <taxon>Lycopodiaceae</taxon>
        <taxon>Lycopodioideae</taxon>
        <taxon>Diphasiastrum</taxon>
    </lineage>
</organism>
<protein>
    <submittedName>
        <fullName evidence="1">Uncharacterized protein</fullName>
    </submittedName>
</protein>
<reference evidence="2" key="1">
    <citation type="journal article" date="2024" name="Proc. Natl. Acad. Sci. U.S.A.">
        <title>Extraordinary preservation of gene collinearity over three hundred million years revealed in homosporous lycophytes.</title>
        <authorList>
            <person name="Li C."/>
            <person name="Wickell D."/>
            <person name="Kuo L.Y."/>
            <person name="Chen X."/>
            <person name="Nie B."/>
            <person name="Liao X."/>
            <person name="Peng D."/>
            <person name="Ji J."/>
            <person name="Jenkins J."/>
            <person name="Williams M."/>
            <person name="Shu S."/>
            <person name="Plott C."/>
            <person name="Barry K."/>
            <person name="Rajasekar S."/>
            <person name="Grimwood J."/>
            <person name="Han X."/>
            <person name="Sun S."/>
            <person name="Hou Z."/>
            <person name="He W."/>
            <person name="Dai G."/>
            <person name="Sun C."/>
            <person name="Schmutz J."/>
            <person name="Leebens-Mack J.H."/>
            <person name="Li F.W."/>
            <person name="Wang L."/>
        </authorList>
    </citation>
    <scope>NUCLEOTIDE SEQUENCE [LARGE SCALE GENOMIC DNA]</scope>
    <source>
        <strain evidence="2">cv. PW_Plant_1</strain>
    </source>
</reference>
<dbReference type="EMBL" id="CM055097">
    <property type="protein sequence ID" value="KAJ7551883.1"/>
    <property type="molecule type" value="Genomic_DNA"/>
</dbReference>
<proteinExistence type="predicted"/>
<evidence type="ECO:0000313" key="1">
    <source>
        <dbReference type="EMBL" id="KAJ7551883.1"/>
    </source>
</evidence>
<accession>A0ACC2DCD0</accession>
<gene>
    <name evidence="1" type="ORF">O6H91_06G033200</name>
</gene>